<organism evidence="9 10">
    <name type="scientific">Anaeroglobus geminatus F0357</name>
    <dbReference type="NCBI Taxonomy" id="861450"/>
    <lineage>
        <taxon>Bacteria</taxon>
        <taxon>Bacillati</taxon>
        <taxon>Bacillota</taxon>
        <taxon>Negativicutes</taxon>
        <taxon>Veillonellales</taxon>
        <taxon>Veillonellaceae</taxon>
        <taxon>Anaeroglobus</taxon>
    </lineage>
</organism>
<dbReference type="Gene3D" id="2.40.50.100">
    <property type="match status" value="1"/>
</dbReference>
<keyword evidence="4 6" id="KW-0450">Lipoyl</keyword>
<dbReference type="GO" id="GO:0005737">
    <property type="term" value="C:cytoplasm"/>
    <property type="evidence" value="ECO:0007669"/>
    <property type="project" value="TreeGrafter"/>
</dbReference>
<dbReference type="Pfam" id="PF00364">
    <property type="entry name" value="Biotin_lipoyl"/>
    <property type="match status" value="1"/>
</dbReference>
<dbReference type="EC" id="2.3.1.-" evidence="6"/>
<dbReference type="eggNOG" id="COG0508">
    <property type="taxonomic scope" value="Bacteria"/>
</dbReference>
<dbReference type="InterPro" id="IPR036625">
    <property type="entry name" value="E3-bd_dom_sf"/>
</dbReference>
<gene>
    <name evidence="9" type="ORF">HMPREF0080_00817</name>
</gene>
<dbReference type="RefSeq" id="WP_006789805.1">
    <property type="nucleotide sequence ID" value="NZ_JH417577.1"/>
</dbReference>
<keyword evidence="9" id="KW-0670">Pyruvate</keyword>
<evidence type="ECO:0000256" key="2">
    <source>
        <dbReference type="ARBA" id="ARBA00007317"/>
    </source>
</evidence>
<evidence type="ECO:0000313" key="10">
    <source>
        <dbReference type="Proteomes" id="UP000005481"/>
    </source>
</evidence>
<dbReference type="Gene3D" id="4.10.320.10">
    <property type="entry name" value="E3-binding domain"/>
    <property type="match status" value="1"/>
</dbReference>
<name>G9YGQ0_9FIRM</name>
<comment type="similarity">
    <text evidence="2 6">Belongs to the 2-oxoacid dehydrogenase family.</text>
</comment>
<dbReference type="InterPro" id="IPR004167">
    <property type="entry name" value="PSBD"/>
</dbReference>
<evidence type="ECO:0000256" key="4">
    <source>
        <dbReference type="ARBA" id="ARBA00022823"/>
    </source>
</evidence>
<dbReference type="PROSITE" id="PS50968">
    <property type="entry name" value="BIOTINYL_LIPOYL"/>
    <property type="match status" value="1"/>
</dbReference>
<dbReference type="SUPFAM" id="SSF52777">
    <property type="entry name" value="CoA-dependent acyltransferases"/>
    <property type="match status" value="1"/>
</dbReference>
<feature type="domain" description="Peripheral subunit-binding (PSBD)" evidence="8">
    <location>
        <begin position="128"/>
        <end position="165"/>
    </location>
</feature>
<dbReference type="PROSITE" id="PS51826">
    <property type="entry name" value="PSBD"/>
    <property type="match status" value="1"/>
</dbReference>
<dbReference type="PANTHER" id="PTHR43178">
    <property type="entry name" value="DIHYDROLIPOAMIDE ACETYLTRANSFERASE COMPONENT OF PYRUVATE DEHYDROGENASE COMPLEX"/>
    <property type="match status" value="1"/>
</dbReference>
<dbReference type="GO" id="GO:0016407">
    <property type="term" value="F:acetyltransferase activity"/>
    <property type="evidence" value="ECO:0007669"/>
    <property type="project" value="TreeGrafter"/>
</dbReference>
<evidence type="ECO:0000256" key="5">
    <source>
        <dbReference type="ARBA" id="ARBA00023315"/>
    </source>
</evidence>
<evidence type="ECO:0000256" key="3">
    <source>
        <dbReference type="ARBA" id="ARBA00022679"/>
    </source>
</evidence>
<dbReference type="InterPro" id="IPR011053">
    <property type="entry name" value="Single_hybrid_motif"/>
</dbReference>
<dbReference type="Pfam" id="PF00198">
    <property type="entry name" value="2-oxoacid_dh"/>
    <property type="match status" value="1"/>
</dbReference>
<dbReference type="InterPro" id="IPR000089">
    <property type="entry name" value="Biotin_lipoyl"/>
</dbReference>
<sequence length="455" mass="48876">MASELIMPQLGLTMTEGTVSQWLKREGDVVKKGEEVVEVETDKINNIVEAPEDGILLKIVAQEGDILPVKGVLGIIGAVGEEVVQDSGNATVPQSVSEALAVNDQAAAVSEVSGAIPVQNTSVDGWVLATPYARFLARRNGINLAFVSGSGPNGRIIGSDIFAYEEENKIRISPTAAKIASSLGVNTEMLRTDGRIMKADVFAAVEGVPTTAFVTNEPVPAVSAGTNTVRDTDRKGTKLKGMRKVIAQRLSEGWRNTPHVHHTVEIDMTEAVKLRATFKAMDKKFTFTDLIVKAYGKVLKEYTSANDSLVDDCIIHHEEINIGVAVAVNEGLIVPVIRNADRLGLMDIHKKVGELAERARSGRLSPDELQGGTCTVSNLGMYGCDHFTPIVNPPEATILGVCRTVEKPVVRNGEVIVAPMMNAVLGYDHRVIDGATAGLVTARLREYLENPLLLL</sequence>
<dbReference type="EMBL" id="AGCJ01000027">
    <property type="protein sequence ID" value="EHM41753.1"/>
    <property type="molecule type" value="Genomic_DNA"/>
</dbReference>
<accession>G9YGQ0</accession>
<comment type="caution">
    <text evidence="9">The sequence shown here is derived from an EMBL/GenBank/DDBJ whole genome shotgun (WGS) entry which is preliminary data.</text>
</comment>
<evidence type="ECO:0000259" key="8">
    <source>
        <dbReference type="PROSITE" id="PS51826"/>
    </source>
</evidence>
<dbReference type="Gene3D" id="3.30.559.10">
    <property type="entry name" value="Chloramphenicol acetyltransferase-like domain"/>
    <property type="match status" value="1"/>
</dbReference>
<evidence type="ECO:0000259" key="7">
    <source>
        <dbReference type="PROSITE" id="PS50968"/>
    </source>
</evidence>
<dbReference type="InterPro" id="IPR003016">
    <property type="entry name" value="2-oxoA_DH_lipoyl-BS"/>
</dbReference>
<dbReference type="PANTHER" id="PTHR43178:SF5">
    <property type="entry name" value="LIPOAMIDE ACYLTRANSFERASE COMPONENT OF BRANCHED-CHAIN ALPHA-KETO ACID DEHYDROGENASE COMPLEX, MITOCHONDRIAL"/>
    <property type="match status" value="1"/>
</dbReference>
<dbReference type="InterPro" id="IPR001078">
    <property type="entry name" value="2-oxoacid_DH_actylTfrase"/>
</dbReference>
<comment type="cofactor">
    <cofactor evidence="1 6">
        <name>(R)-lipoate</name>
        <dbReference type="ChEBI" id="CHEBI:83088"/>
    </cofactor>
</comment>
<dbReference type="STRING" id="861450.HMPREF0080_00817"/>
<dbReference type="InterPro" id="IPR023213">
    <property type="entry name" value="CAT-like_dom_sf"/>
</dbReference>
<dbReference type="PROSITE" id="PS00189">
    <property type="entry name" value="LIPOYL"/>
    <property type="match status" value="1"/>
</dbReference>
<keyword evidence="10" id="KW-1185">Reference proteome</keyword>
<feature type="domain" description="Lipoyl-binding" evidence="7">
    <location>
        <begin position="2"/>
        <end position="77"/>
    </location>
</feature>
<evidence type="ECO:0000313" key="9">
    <source>
        <dbReference type="EMBL" id="EHM41753.1"/>
    </source>
</evidence>
<evidence type="ECO:0000256" key="1">
    <source>
        <dbReference type="ARBA" id="ARBA00001938"/>
    </source>
</evidence>
<dbReference type="Proteomes" id="UP000005481">
    <property type="component" value="Unassembled WGS sequence"/>
</dbReference>
<dbReference type="OrthoDB" id="9805770at2"/>
<dbReference type="InterPro" id="IPR050743">
    <property type="entry name" value="2-oxoacid_DH_E2_comp"/>
</dbReference>
<dbReference type="SUPFAM" id="SSF47005">
    <property type="entry name" value="Peripheral subunit-binding domain of 2-oxo acid dehydrogenase complex"/>
    <property type="match status" value="1"/>
</dbReference>
<dbReference type="GO" id="GO:0031405">
    <property type="term" value="F:lipoic acid binding"/>
    <property type="evidence" value="ECO:0007669"/>
    <property type="project" value="TreeGrafter"/>
</dbReference>
<keyword evidence="3 6" id="KW-0808">Transferase</keyword>
<dbReference type="HOGENOM" id="CLU_016733_10_2_9"/>
<dbReference type="PATRIC" id="fig|861450.3.peg.776"/>
<protein>
    <recommendedName>
        <fullName evidence="6">Dihydrolipoamide acetyltransferase component of pyruvate dehydrogenase complex</fullName>
        <ecNumber evidence="6">2.3.1.-</ecNumber>
    </recommendedName>
</protein>
<proteinExistence type="inferred from homology"/>
<evidence type="ECO:0000256" key="6">
    <source>
        <dbReference type="RuleBase" id="RU003423"/>
    </source>
</evidence>
<dbReference type="Pfam" id="PF02817">
    <property type="entry name" value="E3_binding"/>
    <property type="match status" value="1"/>
</dbReference>
<dbReference type="AlphaFoldDB" id="G9YGQ0"/>
<dbReference type="CDD" id="cd06849">
    <property type="entry name" value="lipoyl_domain"/>
    <property type="match status" value="1"/>
</dbReference>
<reference evidence="9 10" key="1">
    <citation type="submission" date="2011-08" db="EMBL/GenBank/DDBJ databases">
        <authorList>
            <person name="Weinstock G."/>
            <person name="Sodergren E."/>
            <person name="Clifton S."/>
            <person name="Fulton L."/>
            <person name="Fulton B."/>
            <person name="Courtney L."/>
            <person name="Fronick C."/>
            <person name="Harrison M."/>
            <person name="Strong C."/>
            <person name="Farmer C."/>
            <person name="Delahaunty K."/>
            <person name="Markovic C."/>
            <person name="Hall O."/>
            <person name="Minx P."/>
            <person name="Tomlinson C."/>
            <person name="Mitreva M."/>
            <person name="Hou S."/>
            <person name="Chen J."/>
            <person name="Wollam A."/>
            <person name="Pepin K.H."/>
            <person name="Johnson M."/>
            <person name="Bhonagiri V."/>
            <person name="Zhang X."/>
            <person name="Suruliraj S."/>
            <person name="Warren W."/>
            <person name="Chinwalla A."/>
            <person name="Mardis E.R."/>
            <person name="Wilson R.K."/>
        </authorList>
    </citation>
    <scope>NUCLEOTIDE SEQUENCE [LARGE SCALE GENOMIC DNA]</scope>
    <source>
        <strain evidence="9 10">F0357</strain>
    </source>
</reference>
<dbReference type="SUPFAM" id="SSF51230">
    <property type="entry name" value="Single hybrid motif"/>
    <property type="match status" value="1"/>
</dbReference>
<keyword evidence="5 6" id="KW-0012">Acyltransferase</keyword>